<dbReference type="Proteomes" id="UP001222932">
    <property type="component" value="Unassembled WGS sequence"/>
</dbReference>
<comment type="caution">
    <text evidence="1">The sequence shown here is derived from an EMBL/GenBank/DDBJ whole genome shotgun (WGS) entry which is preliminary data.</text>
</comment>
<accession>A0AAD3YC88</accession>
<name>A0AAD3YC88_9TREE</name>
<dbReference type="AlphaFoldDB" id="A0AAD3YC88"/>
<proteinExistence type="predicted"/>
<reference evidence="1" key="2">
    <citation type="submission" date="2023-06" db="EMBL/GenBank/DDBJ databases">
        <authorList>
            <person name="Kobayashi Y."/>
            <person name="Kayamori A."/>
            <person name="Aoki K."/>
            <person name="Shiwa Y."/>
            <person name="Fujita N."/>
            <person name="Sugita T."/>
            <person name="Iwasaki W."/>
            <person name="Tanaka N."/>
            <person name="Takashima M."/>
        </authorList>
    </citation>
    <scope>NUCLEOTIDE SEQUENCE</scope>
    <source>
        <strain evidence="1">HIS016</strain>
    </source>
</reference>
<dbReference type="EMBL" id="BTCM01000004">
    <property type="protein sequence ID" value="GMK57860.1"/>
    <property type="molecule type" value="Genomic_DNA"/>
</dbReference>
<protein>
    <submittedName>
        <fullName evidence="1">Uncharacterized protein</fullName>
    </submittedName>
</protein>
<keyword evidence="2" id="KW-1185">Reference proteome</keyword>
<evidence type="ECO:0000313" key="2">
    <source>
        <dbReference type="Proteomes" id="UP001222932"/>
    </source>
</evidence>
<reference evidence="1" key="1">
    <citation type="journal article" date="2023" name="BMC Genomics">
        <title>Chromosome-level genome assemblies of Cutaneotrichosporon spp. (Trichosporonales, Basidiomycota) reveal imbalanced evolution between nucleotide sequences and chromosome synteny.</title>
        <authorList>
            <person name="Kobayashi Y."/>
            <person name="Kayamori A."/>
            <person name="Aoki K."/>
            <person name="Shiwa Y."/>
            <person name="Matsutani M."/>
            <person name="Fujita N."/>
            <person name="Sugita T."/>
            <person name="Iwasaki W."/>
            <person name="Tanaka N."/>
            <person name="Takashima M."/>
        </authorList>
    </citation>
    <scope>NUCLEOTIDE SEQUENCE</scope>
    <source>
        <strain evidence="1">HIS016</strain>
    </source>
</reference>
<evidence type="ECO:0000313" key="1">
    <source>
        <dbReference type="EMBL" id="GMK57860.1"/>
    </source>
</evidence>
<gene>
    <name evidence="1" type="ORF">CspeluHIS016_0406940</name>
</gene>
<sequence length="90" mass="10091">MSVGKPAEHEETIGQFSQGLTVRLMLIDDSVVTAHHLAPGTARLYCQDTTSVHLARFAVYFQYYFCRFTSTQPLLAIDFMSRLIAACLSM</sequence>
<organism evidence="1 2">
    <name type="scientific">Cutaneotrichosporon spelunceum</name>
    <dbReference type="NCBI Taxonomy" id="1672016"/>
    <lineage>
        <taxon>Eukaryota</taxon>
        <taxon>Fungi</taxon>
        <taxon>Dikarya</taxon>
        <taxon>Basidiomycota</taxon>
        <taxon>Agaricomycotina</taxon>
        <taxon>Tremellomycetes</taxon>
        <taxon>Trichosporonales</taxon>
        <taxon>Trichosporonaceae</taxon>
        <taxon>Cutaneotrichosporon</taxon>
    </lineage>
</organism>